<gene>
    <name evidence="2" type="ORF">AMYX_18680</name>
</gene>
<proteinExistence type="predicted"/>
<keyword evidence="3" id="KW-1185">Reference proteome</keyword>
<evidence type="ECO:0000256" key="1">
    <source>
        <dbReference type="SAM" id="SignalP"/>
    </source>
</evidence>
<organism evidence="2 3">
    <name type="scientific">Anaeromyxobacter diazotrophicus</name>
    <dbReference type="NCBI Taxonomy" id="2590199"/>
    <lineage>
        <taxon>Bacteria</taxon>
        <taxon>Pseudomonadati</taxon>
        <taxon>Myxococcota</taxon>
        <taxon>Myxococcia</taxon>
        <taxon>Myxococcales</taxon>
        <taxon>Cystobacterineae</taxon>
        <taxon>Anaeromyxobacteraceae</taxon>
        <taxon>Anaeromyxobacter</taxon>
    </lineage>
</organism>
<comment type="caution">
    <text evidence="2">The sequence shown here is derived from an EMBL/GenBank/DDBJ whole genome shotgun (WGS) entry which is preliminary data.</text>
</comment>
<sequence length="218" mass="23794">MRGLAITGLAALLGAWAIARAQGAAARTWDFQTDALDAAPAGFSFGRTGEGREGKWVVTRDPSAPAGDHVLTQLDADGTDYRFPVAIADAPRLADLRLEVRCKPVSGKIDQACGLVFRYRDAGDYYVVRANALEDNVNLYKVVNGRRREVEGWRGRVATGTWHALAVEARGDRLRVYWEGKPILEARDDTFREAGQVGVWTKADSVTSFDALTATPLE</sequence>
<dbReference type="RefSeq" id="WP_176064614.1">
    <property type="nucleotide sequence ID" value="NZ_BJTG01000004.1"/>
</dbReference>
<dbReference type="SUPFAM" id="SSF49899">
    <property type="entry name" value="Concanavalin A-like lectins/glucanases"/>
    <property type="match status" value="1"/>
</dbReference>
<dbReference type="EMBL" id="BJTG01000004">
    <property type="protein sequence ID" value="GEJ57127.1"/>
    <property type="molecule type" value="Genomic_DNA"/>
</dbReference>
<evidence type="ECO:0000313" key="2">
    <source>
        <dbReference type="EMBL" id="GEJ57127.1"/>
    </source>
</evidence>
<keyword evidence="1" id="KW-0732">Signal</keyword>
<evidence type="ECO:0008006" key="4">
    <source>
        <dbReference type="Google" id="ProtNLM"/>
    </source>
</evidence>
<feature type="chain" id="PRO_5029784665" description="3-keto-disaccharide hydrolase domain-containing protein" evidence="1">
    <location>
        <begin position="22"/>
        <end position="218"/>
    </location>
</feature>
<dbReference type="Proteomes" id="UP000503640">
    <property type="component" value="Unassembled WGS sequence"/>
</dbReference>
<accession>A0A7I9VMB9</accession>
<dbReference type="AlphaFoldDB" id="A0A7I9VMB9"/>
<protein>
    <recommendedName>
        <fullName evidence="4">3-keto-disaccharide hydrolase domain-containing protein</fullName>
    </recommendedName>
</protein>
<reference evidence="3" key="1">
    <citation type="journal article" date="2020" name="Appl. Environ. Microbiol.">
        <title>Diazotrophic Anaeromyxobacter Isolates from Soils.</title>
        <authorList>
            <person name="Masuda Y."/>
            <person name="Yamanaka H."/>
            <person name="Xu Z.X."/>
            <person name="Shiratori Y."/>
            <person name="Aono T."/>
            <person name="Amachi S."/>
            <person name="Senoo K."/>
            <person name="Itoh H."/>
        </authorList>
    </citation>
    <scope>NUCLEOTIDE SEQUENCE [LARGE SCALE GENOMIC DNA]</scope>
    <source>
        <strain evidence="3">R267</strain>
    </source>
</reference>
<evidence type="ECO:0000313" key="3">
    <source>
        <dbReference type="Proteomes" id="UP000503640"/>
    </source>
</evidence>
<dbReference type="InterPro" id="IPR013320">
    <property type="entry name" value="ConA-like_dom_sf"/>
</dbReference>
<dbReference type="Gene3D" id="2.60.120.560">
    <property type="entry name" value="Exo-inulinase, domain 1"/>
    <property type="match status" value="1"/>
</dbReference>
<name>A0A7I9VMB9_9BACT</name>
<feature type="signal peptide" evidence="1">
    <location>
        <begin position="1"/>
        <end position="21"/>
    </location>
</feature>